<dbReference type="Pfam" id="PF03235">
    <property type="entry name" value="GmrSD_N"/>
    <property type="match status" value="1"/>
</dbReference>
<dbReference type="PANTHER" id="PTHR37292">
    <property type="entry name" value="VNG6097C"/>
    <property type="match status" value="1"/>
</dbReference>
<keyword evidence="3" id="KW-1185">Reference proteome</keyword>
<dbReference type="RefSeq" id="WP_227615070.1">
    <property type="nucleotide sequence ID" value="NZ_JAJEPR010000011.1"/>
</dbReference>
<dbReference type="InterPro" id="IPR004919">
    <property type="entry name" value="GmrSD_N"/>
</dbReference>
<reference evidence="2 3" key="1">
    <citation type="submission" date="2021-10" db="EMBL/GenBank/DDBJ databases">
        <title>Anaerobic single-cell dispensing facilitates the cultivation of human gut bacteria.</title>
        <authorList>
            <person name="Afrizal A."/>
        </authorList>
    </citation>
    <scope>NUCLEOTIDE SEQUENCE [LARGE SCALE GENOMIC DNA]</scope>
    <source>
        <strain evidence="2 3">CLA-AA-H277</strain>
    </source>
</reference>
<dbReference type="EMBL" id="JAJEPR010000011">
    <property type="protein sequence ID" value="MCC2189834.1"/>
    <property type="molecule type" value="Genomic_DNA"/>
</dbReference>
<feature type="domain" description="GmrSD restriction endonucleases N-terminal" evidence="1">
    <location>
        <begin position="10"/>
        <end position="347"/>
    </location>
</feature>
<comment type="caution">
    <text evidence="2">The sequence shown here is derived from an EMBL/GenBank/DDBJ whole genome shotgun (WGS) entry which is preliminary data.</text>
</comment>
<organism evidence="2 3">
    <name type="scientific">Fusicatenibacter faecihominis</name>
    <dbReference type="NCBI Taxonomy" id="2881276"/>
    <lineage>
        <taxon>Bacteria</taxon>
        <taxon>Bacillati</taxon>
        <taxon>Bacillota</taxon>
        <taxon>Clostridia</taxon>
        <taxon>Lachnospirales</taxon>
        <taxon>Lachnospiraceae</taxon>
        <taxon>Fusicatenibacter</taxon>
    </lineage>
</organism>
<name>A0AAE3DSZ6_9FIRM</name>
<sequence length="725" mass="83246">MANSNYSDFKEIVRDIDDRKILLPDFQRDFVWKDEERQKKIVASVLTKMPIGSILLLTSSADEYCSKIIGRNADLNTSDITGDVDFLLDGQQRITVLTNVFSNVIHDKCPRVSELVSPSLKRRFFLKIPKWIDVHNGKEADLFGIQTLAFPLANPDVDIPEFLSGEILSFIETQTFNANDNKPYNPHNNLSTDLDQFCTSFSNGYLIPLYLLIQTGRKKSQMQLRFKDIMTRISEYIKSEMYDYFTSLPSDAEQRAFVKKVMHDDPDECTELLDKVTYVDEFETVLDNRKDIWVDSMKIYLDSCVKTVYLSQIRVSASQRGRAIDIYENLNMGGVSLNTFDLIMARVAKVDKKNFLQRIKESIESTKTYPNSVLESSIKTILSSALTNKTYNATLKTNCINKGELNPRYIDAFLDVLCLYCNNPSFDPDKYKVDFIKKDKILNLVPEEINDNCEKVINALDRALFFFQTRCGIRTIGEINYNLMLVLVGTLFMEDSYFYNYEVHRLLEAWYWSVVFSGEYDKDQNSHMISNLQNIVRCVSGTNRDLTWLNSISANVLKMTNFSDKDLLLMNKVNEDRYPKPVLRNFMCQYLLSGTYMDMFDETKKISVFCEDADTLEAHHIIPLGSAKKVGEITADIRKNPRHICNSPLNFVYITKAANKDISDDALDAYEKKIQPAAKAALFISSYTPASHDTEIKVRGLLESRYSMMQGTISGEINDLLTNWM</sequence>
<evidence type="ECO:0000313" key="2">
    <source>
        <dbReference type="EMBL" id="MCC2189834.1"/>
    </source>
</evidence>
<gene>
    <name evidence="2" type="ORF">LKD71_08455</name>
</gene>
<dbReference type="AlphaFoldDB" id="A0AAE3DSZ6"/>
<accession>A0AAE3DSZ6</accession>
<dbReference type="Proteomes" id="UP001197875">
    <property type="component" value="Unassembled WGS sequence"/>
</dbReference>
<dbReference type="PANTHER" id="PTHR37292:SF2">
    <property type="entry name" value="DUF262 DOMAIN-CONTAINING PROTEIN"/>
    <property type="match status" value="1"/>
</dbReference>
<evidence type="ECO:0000313" key="3">
    <source>
        <dbReference type="Proteomes" id="UP001197875"/>
    </source>
</evidence>
<evidence type="ECO:0000259" key="1">
    <source>
        <dbReference type="Pfam" id="PF03235"/>
    </source>
</evidence>
<proteinExistence type="predicted"/>
<protein>
    <submittedName>
        <fullName evidence="2">DUF262 domain-containing protein</fullName>
    </submittedName>
</protein>